<dbReference type="KEGG" id="pprf:DPRO_3882"/>
<name>A0A2C8FG18_9BACT</name>
<gene>
    <name evidence="1" type="ORF">DPRO_3882</name>
</gene>
<dbReference type="RefSeq" id="WP_097013474.1">
    <property type="nucleotide sequence ID" value="NZ_LT907975.1"/>
</dbReference>
<accession>A0A2C8FG18</accession>
<dbReference type="OrthoDB" id="5449868at2"/>
<evidence type="ECO:0000313" key="2">
    <source>
        <dbReference type="Proteomes" id="UP000219215"/>
    </source>
</evidence>
<protein>
    <submittedName>
        <fullName evidence="1">Putative lipoprotein</fullName>
    </submittedName>
</protein>
<evidence type="ECO:0000313" key="1">
    <source>
        <dbReference type="EMBL" id="SOB60800.1"/>
    </source>
</evidence>
<dbReference type="Proteomes" id="UP000219215">
    <property type="component" value="Chromosome DPRO"/>
</dbReference>
<dbReference type="AlphaFoldDB" id="A0A2C8FG18"/>
<keyword evidence="1" id="KW-0449">Lipoprotein</keyword>
<keyword evidence="2" id="KW-1185">Reference proteome</keyword>
<sequence length="216" mass="24027">MRRIISYALIAAFCLSLLIMGGCGKSRTAAVPRPEGTLGVAGFTNPIYNWQILAGYLQEEGNPAPDGTVETLDQLLLNTLHKHQVFDFVTPLAVEQCEKVVVFEEDGMPKVSAIKYWLEVGKCAQVDFLLVPQITYWRERVGGEGGVQTPAAIGLDFYLIDVKNEAIKRARYEEEQVSLLENLFTARKFADRDGKWVTASRLASEGIEEKLMELGL</sequence>
<dbReference type="EMBL" id="LT907975">
    <property type="protein sequence ID" value="SOB60800.1"/>
    <property type="molecule type" value="Genomic_DNA"/>
</dbReference>
<organism evidence="1 2">
    <name type="scientific">Pseudodesulfovibrio profundus</name>
    <dbReference type="NCBI Taxonomy" id="57320"/>
    <lineage>
        <taxon>Bacteria</taxon>
        <taxon>Pseudomonadati</taxon>
        <taxon>Thermodesulfobacteriota</taxon>
        <taxon>Desulfovibrionia</taxon>
        <taxon>Desulfovibrionales</taxon>
        <taxon>Desulfovibrionaceae</taxon>
    </lineage>
</organism>
<dbReference type="PROSITE" id="PS51257">
    <property type="entry name" value="PROKAR_LIPOPROTEIN"/>
    <property type="match status" value="1"/>
</dbReference>
<reference evidence="2" key="1">
    <citation type="submission" date="2017-09" db="EMBL/GenBank/DDBJ databases">
        <authorList>
            <person name="Regsiter A."/>
            <person name="William W."/>
        </authorList>
    </citation>
    <scope>NUCLEOTIDE SEQUENCE [LARGE SCALE GENOMIC DNA]</scope>
    <source>
        <strain evidence="2">500-1</strain>
    </source>
</reference>
<proteinExistence type="predicted"/>